<dbReference type="Proteomes" id="UP000509782">
    <property type="component" value="Chromosome"/>
</dbReference>
<evidence type="ECO:0000256" key="1">
    <source>
        <dbReference type="ARBA" id="ARBA00023002"/>
    </source>
</evidence>
<dbReference type="GO" id="GO:0006208">
    <property type="term" value="P:pyrimidine nucleobase catabolic process"/>
    <property type="evidence" value="ECO:0007669"/>
    <property type="project" value="TreeGrafter"/>
</dbReference>
<keyword evidence="1" id="KW-0560">Oxidoreductase</keyword>
<accession>A0A6N0JKL6</accession>
<sequence length="172" mass="18357">MNMPIPGLKEAMRNVPSTVALITSRDAEGTPHGMAASAVISVTVDPPAVLVAVNRTAGIHPVLEMSGRLCINFLAKDQAHLLDAFSRSDLRAERFTQSDWRDVRGAGGKDLPWLPAARAVLFAEVDQTMPYGTHTLFIARVREVVLPSSAATDAHPLVWLGGRSVPLATLGA</sequence>
<dbReference type="InterPro" id="IPR002563">
    <property type="entry name" value="Flavin_Rdtase-like_dom"/>
</dbReference>
<reference evidence="3 4" key="1">
    <citation type="submission" date="2020-05" db="EMBL/GenBank/DDBJ databases">
        <title>FDA dAtabase for Regulatory Grade micrObial Sequences (FDA-ARGOS): Supporting development and validation of Infectious Disease Dx tests.</title>
        <authorList>
            <person name="Sproer C."/>
            <person name="Gronow S."/>
            <person name="Severitt S."/>
            <person name="Schroder I."/>
            <person name="Tallon L."/>
            <person name="Sadzewicz L."/>
            <person name="Zhao X."/>
            <person name="Vavikolanu K."/>
            <person name="Mehta A."/>
            <person name="Aluvathingal J."/>
            <person name="Nadendla S."/>
            <person name="Myers T."/>
            <person name="Yan Y."/>
            <person name="Sichtig H."/>
        </authorList>
    </citation>
    <scope>NUCLEOTIDE SEQUENCE [LARGE SCALE GENOMIC DNA]</scope>
    <source>
        <strain evidence="3 4">FDAARGOS_787</strain>
    </source>
</reference>
<dbReference type="RefSeq" id="WP_174716395.1">
    <property type="nucleotide sequence ID" value="NZ_CP054569.1"/>
</dbReference>
<dbReference type="Pfam" id="PF01613">
    <property type="entry name" value="Flavin_Reduct"/>
    <property type="match status" value="1"/>
</dbReference>
<proteinExistence type="predicted"/>
<dbReference type="GO" id="GO:0010181">
    <property type="term" value="F:FMN binding"/>
    <property type="evidence" value="ECO:0007669"/>
    <property type="project" value="InterPro"/>
</dbReference>
<dbReference type="InterPro" id="IPR050268">
    <property type="entry name" value="NADH-dep_flavin_reductase"/>
</dbReference>
<dbReference type="AlphaFoldDB" id="A0A6N0JKL6"/>
<dbReference type="PANTHER" id="PTHR30466:SF1">
    <property type="entry name" value="FMN REDUCTASE (NADH) RUTF"/>
    <property type="match status" value="1"/>
</dbReference>
<evidence type="ECO:0000313" key="4">
    <source>
        <dbReference type="Proteomes" id="UP000509782"/>
    </source>
</evidence>
<dbReference type="EMBL" id="CP054569">
    <property type="protein sequence ID" value="QKQ47604.1"/>
    <property type="molecule type" value="Genomic_DNA"/>
</dbReference>
<protein>
    <submittedName>
        <fullName evidence="3">Flavin reductase family protein</fullName>
    </submittedName>
</protein>
<dbReference type="InterPro" id="IPR012349">
    <property type="entry name" value="Split_barrel_FMN-bd"/>
</dbReference>
<dbReference type="SMART" id="SM00903">
    <property type="entry name" value="Flavin_Reduct"/>
    <property type="match status" value="1"/>
</dbReference>
<name>A0A6N0JKL6_ACHDE</name>
<evidence type="ECO:0000259" key="2">
    <source>
        <dbReference type="SMART" id="SM00903"/>
    </source>
</evidence>
<dbReference type="PANTHER" id="PTHR30466">
    <property type="entry name" value="FLAVIN REDUCTASE"/>
    <property type="match status" value="1"/>
</dbReference>
<feature type="domain" description="Flavin reductase like" evidence="2">
    <location>
        <begin position="12"/>
        <end position="166"/>
    </location>
</feature>
<dbReference type="GO" id="GO:0042602">
    <property type="term" value="F:riboflavin reductase (NADPH) activity"/>
    <property type="evidence" value="ECO:0007669"/>
    <property type="project" value="TreeGrafter"/>
</dbReference>
<evidence type="ECO:0000313" key="3">
    <source>
        <dbReference type="EMBL" id="QKQ47604.1"/>
    </source>
</evidence>
<dbReference type="Gene3D" id="2.30.110.10">
    <property type="entry name" value="Electron Transport, Fmn-binding Protein, Chain A"/>
    <property type="match status" value="1"/>
</dbReference>
<organism evidence="3 4">
    <name type="scientific">Achromobacter denitrificans</name>
    <name type="common">Alcaligenes denitrificans</name>
    <dbReference type="NCBI Taxonomy" id="32002"/>
    <lineage>
        <taxon>Bacteria</taxon>
        <taxon>Pseudomonadati</taxon>
        <taxon>Pseudomonadota</taxon>
        <taxon>Betaproteobacteria</taxon>
        <taxon>Burkholderiales</taxon>
        <taxon>Alcaligenaceae</taxon>
        <taxon>Achromobacter</taxon>
    </lineage>
</organism>
<gene>
    <name evidence="3" type="ORF">FOC81_13255</name>
</gene>
<dbReference type="SUPFAM" id="SSF50475">
    <property type="entry name" value="FMN-binding split barrel"/>
    <property type="match status" value="1"/>
</dbReference>